<keyword evidence="4" id="KW-1185">Reference proteome</keyword>
<dbReference type="Pfam" id="PF00612">
    <property type="entry name" value="IQ"/>
    <property type="match status" value="1"/>
</dbReference>
<dbReference type="InterPro" id="IPR038752">
    <property type="entry name" value="IQCH"/>
</dbReference>
<dbReference type="PANTHER" id="PTHR14465">
    <property type="entry name" value="IQ DOMAIN-CONTAINING PROTEIN H"/>
    <property type="match status" value="1"/>
</dbReference>
<feature type="region of interest" description="Disordered" evidence="1">
    <location>
        <begin position="236"/>
        <end position="284"/>
    </location>
</feature>
<evidence type="ECO:0000313" key="4">
    <source>
        <dbReference type="Proteomes" id="UP001557470"/>
    </source>
</evidence>
<dbReference type="AlphaFoldDB" id="A0ABD0WBD5"/>
<dbReference type="InterPro" id="IPR056855">
    <property type="entry name" value="ATP-grasp_IQCH"/>
</dbReference>
<dbReference type="EMBL" id="JAGEUA010000008">
    <property type="protein sequence ID" value="KAL0968865.1"/>
    <property type="molecule type" value="Genomic_DNA"/>
</dbReference>
<dbReference type="SMART" id="SM00015">
    <property type="entry name" value="IQ"/>
    <property type="match status" value="1"/>
</dbReference>
<evidence type="ECO:0000259" key="2">
    <source>
        <dbReference type="Pfam" id="PF24923"/>
    </source>
</evidence>
<dbReference type="PROSITE" id="PS50096">
    <property type="entry name" value="IQ"/>
    <property type="match status" value="1"/>
</dbReference>
<dbReference type="Pfam" id="PF24923">
    <property type="entry name" value="ATP-grasp_IQCH"/>
    <property type="match status" value="1"/>
</dbReference>
<comment type="caution">
    <text evidence="3">The sequence shown here is derived from an EMBL/GenBank/DDBJ whole genome shotgun (WGS) entry which is preliminary data.</text>
</comment>
<reference evidence="3 4" key="1">
    <citation type="submission" date="2024-06" db="EMBL/GenBank/DDBJ databases">
        <authorList>
            <person name="Pan Q."/>
            <person name="Wen M."/>
            <person name="Jouanno E."/>
            <person name="Zahm M."/>
            <person name="Klopp C."/>
            <person name="Cabau C."/>
            <person name="Louis A."/>
            <person name="Berthelot C."/>
            <person name="Parey E."/>
            <person name="Roest Crollius H."/>
            <person name="Montfort J."/>
            <person name="Robinson-Rechavi M."/>
            <person name="Bouchez O."/>
            <person name="Lampietro C."/>
            <person name="Lopez Roques C."/>
            <person name="Donnadieu C."/>
            <person name="Postlethwait J."/>
            <person name="Bobe J."/>
            <person name="Verreycken H."/>
            <person name="Guiguen Y."/>
        </authorList>
    </citation>
    <scope>NUCLEOTIDE SEQUENCE [LARGE SCALE GENOMIC DNA]</scope>
    <source>
        <strain evidence="3">Up_M1</strain>
        <tissue evidence="3">Testis</tissue>
    </source>
</reference>
<proteinExistence type="predicted"/>
<dbReference type="PANTHER" id="PTHR14465:SF0">
    <property type="entry name" value="IQ DOMAIN-CONTAINING PROTEIN H"/>
    <property type="match status" value="1"/>
</dbReference>
<name>A0ABD0WBD5_UMBPY</name>
<feature type="compositionally biased region" description="Polar residues" evidence="1">
    <location>
        <begin position="246"/>
        <end position="259"/>
    </location>
</feature>
<dbReference type="InterPro" id="IPR000048">
    <property type="entry name" value="IQ_motif_EF-hand-BS"/>
</dbReference>
<gene>
    <name evidence="3" type="ORF">UPYG_G00272910</name>
</gene>
<sequence>MSDILKRSDELGNILVQVQDDLRQLKNSVGRITIHNKGETVDIQALDTAIHRTENGIRRRAEEYLKIVNRHVLTLPSIEETEKKTPQISKWRPALETLPDQRPQRGPSIGASPGQNHKTALTMRLLYNPKHPQNRAVMNQTYGIKFPELQRRTGTTEVPQRVVKGLTVGSLAAGLSGARNTLHLPTPPPEKDTRADLPSLLENGVHTCTAERFSTAVQPKAAPLHRRDYCSSKITLGQTRDMDPNPSHTDPNPSHSQGRSPEDYMRSTLPTYTPPPSAASKRSDRRLVMRGAARLTPLNAQALPALIPVSISNLSFTILEGRSDPMDPEFCRFKQHCCLCWSLVLEELWALEMLLRQYAVPTARVNGARLLELAQGGGVDGGVAEAGGGSDLDGGVAGGGSDLDGGVAAGGGSDLDGGVAAAGGGSDLDGGVAEGGSDLDGGVAAAGGGSDLDGGVAAAGGSDLGGGSGSVARLLSVLENRQEVWELVSRPGQRYQGEGGMEAAATQIQSSWRCYLARAAYLLLLHRKWAAETIALFWLMHSRIKRSLQASRRTHLDNYRIRAQDLSVNWKHIQSSRRTIIHIPSLGYSRAQRLSLTGFDILQNLQMGRLCEVRDDNVDVIYVSPVRLGDDLSQYYTRLIGLHQRGLGGIQGATVGPEDGGGIDNRTEPWAPSSKRFTIITPDALDHFPTHNMCLSSVLKYSPQTLRRIRTLIQGRQAYMVGGVAHVDDLAVADELGVPLLGPEPAVARLYGTKSGGRRVFTSAEVTVPPGQWDIYSLQQLHEVLAQLMTKHMEVRRWLFKMDCEIGGQGTAYCDVSHLSCFTWAQQEYSNHGPKLWGNSWAQEAVLTRYLGEVPDWLSRHAQPVTRSCYPTWSCFRDSFLRQGGVVEAYPPSESVTCLTVDLLLRPDGEVTVLCCGDQLHGSSKLVMAGSTVPQISMCPETLHAVCVRVGKACLSRCITGHVSVDLATFLDPITLEQQLWAIDLDLSYSTQLALTQVMLLMTGGSLDCRTSRLEVPVTASETKPLLRSNGPKLPSVARRSAALGSRLLHSNLSMVHYSVFFQMCKAQGIGFDVKENQGTVFTLHDSCERYSLGMITIGENQQRALLAFARNLSVIHQEISSPNMQGETNFKGLIRNIDNVLGMIVQHKAPIAME</sequence>
<evidence type="ECO:0000256" key="1">
    <source>
        <dbReference type="SAM" id="MobiDB-lite"/>
    </source>
</evidence>
<feature type="domain" description="IQCH-like ATP-grasp" evidence="2">
    <location>
        <begin position="745"/>
        <end position="1010"/>
    </location>
</feature>
<evidence type="ECO:0000313" key="3">
    <source>
        <dbReference type="EMBL" id="KAL0968865.1"/>
    </source>
</evidence>
<protein>
    <recommendedName>
        <fullName evidence="2">IQCH-like ATP-grasp domain-containing protein</fullName>
    </recommendedName>
</protein>
<accession>A0ABD0WBD5</accession>
<dbReference type="Proteomes" id="UP001557470">
    <property type="component" value="Unassembled WGS sequence"/>
</dbReference>
<organism evidence="3 4">
    <name type="scientific">Umbra pygmaea</name>
    <name type="common">Eastern mudminnow</name>
    <dbReference type="NCBI Taxonomy" id="75934"/>
    <lineage>
        <taxon>Eukaryota</taxon>
        <taxon>Metazoa</taxon>
        <taxon>Chordata</taxon>
        <taxon>Craniata</taxon>
        <taxon>Vertebrata</taxon>
        <taxon>Euteleostomi</taxon>
        <taxon>Actinopterygii</taxon>
        <taxon>Neopterygii</taxon>
        <taxon>Teleostei</taxon>
        <taxon>Protacanthopterygii</taxon>
        <taxon>Esociformes</taxon>
        <taxon>Umbridae</taxon>
        <taxon>Umbra</taxon>
    </lineage>
</organism>